<dbReference type="GO" id="GO:0003677">
    <property type="term" value="F:DNA binding"/>
    <property type="evidence" value="ECO:0007669"/>
    <property type="project" value="InterPro"/>
</dbReference>
<dbReference type="Proteomes" id="UP000030002">
    <property type="component" value="Unassembled WGS sequence"/>
</dbReference>
<gene>
    <name evidence="2" type="ORF">N802_11755</name>
</gene>
<keyword evidence="3" id="KW-1185">Reference proteome</keyword>
<protein>
    <submittedName>
        <fullName evidence="2">LuxR family transcriptional regulator</fullName>
    </submittedName>
</protein>
<evidence type="ECO:0000313" key="2">
    <source>
        <dbReference type="EMBL" id="KGN34079.1"/>
    </source>
</evidence>
<dbReference type="SUPFAM" id="SSF46894">
    <property type="entry name" value="C-terminal effector domain of the bipartite response regulators"/>
    <property type="match status" value="1"/>
</dbReference>
<dbReference type="OrthoDB" id="3362530at2"/>
<dbReference type="AlphaFoldDB" id="A0A0A0JBC1"/>
<dbReference type="Gene3D" id="1.10.10.10">
    <property type="entry name" value="Winged helix-like DNA-binding domain superfamily/Winged helix DNA-binding domain"/>
    <property type="match status" value="1"/>
</dbReference>
<accession>A0A0A0JBC1</accession>
<dbReference type="InterPro" id="IPR016032">
    <property type="entry name" value="Sig_transdc_resp-reg_C-effctor"/>
</dbReference>
<name>A0A0A0JBC1_9MICO</name>
<sequence>MSEAQRLALALRADLGEACRDGVTAPPNLTLLGVGQREVMAGLARLESTTQRSAWSLLPHLIFDPEDLGYELNPRSTNRGVDLQVVTSPRTIRFNPLLTSFSPWVRVGPVPIRMILCDERFAVLEGPETLAGDTTAWLTTGGEFLDQARALWAATWQESRAVLSSGEEPPLNARQLEVARRVCLGRTDAAIARELGTSERTVARDVSVILDLTEARSRAEAVLNMLGRGRQSRT</sequence>
<dbReference type="RefSeq" id="WP_035912001.1">
    <property type="nucleotide sequence ID" value="NZ_AVPJ01000002.1"/>
</dbReference>
<dbReference type="EMBL" id="AVPJ01000002">
    <property type="protein sequence ID" value="KGN34079.1"/>
    <property type="molecule type" value="Genomic_DNA"/>
</dbReference>
<dbReference type="STRING" id="1385520.N802_11755"/>
<dbReference type="GO" id="GO:0006355">
    <property type="term" value="P:regulation of DNA-templated transcription"/>
    <property type="evidence" value="ECO:0007669"/>
    <property type="project" value="InterPro"/>
</dbReference>
<organism evidence="2 3">
    <name type="scientific">Knoellia sinensis KCTC 19936</name>
    <dbReference type="NCBI Taxonomy" id="1385520"/>
    <lineage>
        <taxon>Bacteria</taxon>
        <taxon>Bacillati</taxon>
        <taxon>Actinomycetota</taxon>
        <taxon>Actinomycetes</taxon>
        <taxon>Micrococcales</taxon>
        <taxon>Intrasporangiaceae</taxon>
        <taxon>Knoellia</taxon>
    </lineage>
</organism>
<dbReference type="SMART" id="SM00421">
    <property type="entry name" value="HTH_LUXR"/>
    <property type="match status" value="1"/>
</dbReference>
<feature type="domain" description="HTH luxR-type" evidence="1">
    <location>
        <begin position="168"/>
        <end position="225"/>
    </location>
</feature>
<dbReference type="InterPro" id="IPR036388">
    <property type="entry name" value="WH-like_DNA-bd_sf"/>
</dbReference>
<dbReference type="InterPro" id="IPR000792">
    <property type="entry name" value="Tscrpt_reg_LuxR_C"/>
</dbReference>
<proteinExistence type="predicted"/>
<dbReference type="eggNOG" id="ENOG5033YUY">
    <property type="taxonomic scope" value="Bacteria"/>
</dbReference>
<comment type="caution">
    <text evidence="2">The sequence shown here is derived from an EMBL/GenBank/DDBJ whole genome shotgun (WGS) entry which is preliminary data.</text>
</comment>
<evidence type="ECO:0000313" key="3">
    <source>
        <dbReference type="Proteomes" id="UP000030002"/>
    </source>
</evidence>
<evidence type="ECO:0000259" key="1">
    <source>
        <dbReference type="SMART" id="SM00421"/>
    </source>
</evidence>
<reference evidence="2 3" key="1">
    <citation type="submission" date="2013-08" db="EMBL/GenBank/DDBJ databases">
        <title>The genome sequence of Knoellia sinensis.</title>
        <authorList>
            <person name="Zhu W."/>
            <person name="Wang G."/>
        </authorList>
    </citation>
    <scope>NUCLEOTIDE SEQUENCE [LARGE SCALE GENOMIC DNA]</scope>
    <source>
        <strain evidence="2 3">KCTC 19936</strain>
    </source>
</reference>